<feature type="transmembrane region" description="Helical" evidence="2">
    <location>
        <begin position="34"/>
        <end position="55"/>
    </location>
</feature>
<keyword evidence="2" id="KW-0472">Membrane</keyword>
<feature type="transmembrane region" description="Helical" evidence="2">
    <location>
        <begin position="377"/>
        <end position="398"/>
    </location>
</feature>
<feature type="compositionally biased region" description="Polar residues" evidence="1">
    <location>
        <begin position="262"/>
        <end position="271"/>
    </location>
</feature>
<dbReference type="PANTHER" id="PTHR10845:SF192">
    <property type="entry name" value="DOUBLE HIT, ISOFORM B"/>
    <property type="match status" value="1"/>
</dbReference>
<dbReference type="SUPFAM" id="SSF48097">
    <property type="entry name" value="Regulator of G-protein signaling, RGS"/>
    <property type="match status" value="1"/>
</dbReference>
<dbReference type="AlphaFoldDB" id="A0A0L0HEP0"/>
<dbReference type="GeneID" id="27688849"/>
<protein>
    <recommendedName>
        <fullName evidence="3">RGS domain-containing protein</fullName>
    </recommendedName>
</protein>
<evidence type="ECO:0000259" key="3">
    <source>
        <dbReference type="PROSITE" id="PS50132"/>
    </source>
</evidence>
<feature type="transmembrane region" description="Helical" evidence="2">
    <location>
        <begin position="301"/>
        <end position="322"/>
    </location>
</feature>
<dbReference type="Gene3D" id="1.10.167.10">
    <property type="entry name" value="Regulator of G-protein Signalling 4, domain 2"/>
    <property type="match status" value="1"/>
</dbReference>
<evidence type="ECO:0000256" key="1">
    <source>
        <dbReference type="SAM" id="MobiDB-lite"/>
    </source>
</evidence>
<dbReference type="SMART" id="SM00315">
    <property type="entry name" value="RGS"/>
    <property type="match status" value="1"/>
</dbReference>
<feature type="region of interest" description="Disordered" evidence="1">
    <location>
        <begin position="137"/>
        <end position="160"/>
    </location>
</feature>
<organism evidence="4 5">
    <name type="scientific">Spizellomyces punctatus (strain DAOM BR117)</name>
    <dbReference type="NCBI Taxonomy" id="645134"/>
    <lineage>
        <taxon>Eukaryota</taxon>
        <taxon>Fungi</taxon>
        <taxon>Fungi incertae sedis</taxon>
        <taxon>Chytridiomycota</taxon>
        <taxon>Chytridiomycota incertae sedis</taxon>
        <taxon>Chytridiomycetes</taxon>
        <taxon>Spizellomycetales</taxon>
        <taxon>Spizellomycetaceae</taxon>
        <taxon>Spizellomyces</taxon>
    </lineage>
</organism>
<evidence type="ECO:0000313" key="4">
    <source>
        <dbReference type="EMBL" id="KNC99223.1"/>
    </source>
</evidence>
<feature type="compositionally biased region" description="Basic residues" evidence="1">
    <location>
        <begin position="477"/>
        <end position="486"/>
    </location>
</feature>
<keyword evidence="2" id="KW-1133">Transmembrane helix</keyword>
<dbReference type="VEuPathDB" id="FungiDB:SPPG_05479"/>
<dbReference type="Proteomes" id="UP000053201">
    <property type="component" value="Unassembled WGS sequence"/>
</dbReference>
<accession>A0A0L0HEP0</accession>
<feature type="domain" description="RGS" evidence="3">
    <location>
        <begin position="667"/>
        <end position="720"/>
    </location>
</feature>
<evidence type="ECO:0000313" key="5">
    <source>
        <dbReference type="Proteomes" id="UP000053201"/>
    </source>
</evidence>
<dbReference type="eggNOG" id="ENOG502TDNI">
    <property type="taxonomic scope" value="Eukaryota"/>
</dbReference>
<dbReference type="OrthoDB" id="2149835at2759"/>
<dbReference type="RefSeq" id="XP_016607263.1">
    <property type="nucleotide sequence ID" value="XM_016753690.1"/>
</dbReference>
<proteinExistence type="predicted"/>
<dbReference type="InterPro" id="IPR016137">
    <property type="entry name" value="RGS"/>
</dbReference>
<keyword evidence="5" id="KW-1185">Reference proteome</keyword>
<feature type="transmembrane region" description="Helical" evidence="2">
    <location>
        <begin position="67"/>
        <end position="91"/>
    </location>
</feature>
<dbReference type="InterPro" id="IPR036305">
    <property type="entry name" value="RGS_sf"/>
</dbReference>
<gene>
    <name evidence="4" type="ORF">SPPG_05479</name>
</gene>
<name>A0A0L0HEP0_SPIPD</name>
<keyword evidence="2" id="KW-0812">Transmembrane</keyword>
<reference evidence="4 5" key="1">
    <citation type="submission" date="2009-08" db="EMBL/GenBank/DDBJ databases">
        <title>The Genome Sequence of Spizellomyces punctatus strain DAOM BR117.</title>
        <authorList>
            <consortium name="The Broad Institute Genome Sequencing Platform"/>
            <person name="Russ C."/>
            <person name="Cuomo C."/>
            <person name="Shea T."/>
            <person name="Young S.K."/>
            <person name="Zeng Q."/>
            <person name="Koehrsen M."/>
            <person name="Haas B."/>
            <person name="Borodovsky M."/>
            <person name="Guigo R."/>
            <person name="Alvarado L."/>
            <person name="Berlin A."/>
            <person name="Bochicchio J."/>
            <person name="Borenstein D."/>
            <person name="Chapman S."/>
            <person name="Chen Z."/>
            <person name="Engels R."/>
            <person name="Freedman E."/>
            <person name="Gellesch M."/>
            <person name="Goldberg J."/>
            <person name="Griggs A."/>
            <person name="Gujja S."/>
            <person name="Heiman D."/>
            <person name="Hepburn T."/>
            <person name="Howarth C."/>
            <person name="Jen D."/>
            <person name="Larson L."/>
            <person name="Lewis B."/>
            <person name="Mehta T."/>
            <person name="Park D."/>
            <person name="Pearson M."/>
            <person name="Roberts A."/>
            <person name="Saif S."/>
            <person name="Shenoy N."/>
            <person name="Sisk P."/>
            <person name="Stolte C."/>
            <person name="Sykes S."/>
            <person name="Thomson T."/>
            <person name="Walk T."/>
            <person name="White J."/>
            <person name="Yandava C."/>
            <person name="Burger G."/>
            <person name="Gray M.W."/>
            <person name="Holland P.W.H."/>
            <person name="King N."/>
            <person name="Lang F.B.F."/>
            <person name="Roger A.J."/>
            <person name="Ruiz-Trillo I."/>
            <person name="Lander E."/>
            <person name="Nusbaum C."/>
        </authorList>
    </citation>
    <scope>NUCLEOTIDE SEQUENCE [LARGE SCALE GENOMIC DNA]</scope>
    <source>
        <strain evidence="4 5">DAOM BR117</strain>
    </source>
</reference>
<feature type="transmembrane region" description="Helical" evidence="2">
    <location>
        <begin position="342"/>
        <end position="365"/>
    </location>
</feature>
<dbReference type="PANTHER" id="PTHR10845">
    <property type="entry name" value="REGULATOR OF G PROTEIN SIGNALING"/>
    <property type="match status" value="1"/>
</dbReference>
<dbReference type="EMBL" id="KQ257458">
    <property type="protein sequence ID" value="KNC99223.1"/>
    <property type="molecule type" value="Genomic_DNA"/>
</dbReference>
<feature type="region of interest" description="Disordered" evidence="1">
    <location>
        <begin position="247"/>
        <end position="283"/>
    </location>
</feature>
<dbReference type="STRING" id="645134.A0A0L0HEP0"/>
<dbReference type="InterPro" id="IPR044926">
    <property type="entry name" value="RGS_subdomain_2"/>
</dbReference>
<dbReference type="InParanoid" id="A0A0L0HEP0"/>
<feature type="compositionally biased region" description="Basic and acidic residues" evidence="1">
    <location>
        <begin position="459"/>
        <end position="476"/>
    </location>
</feature>
<evidence type="ECO:0000256" key="2">
    <source>
        <dbReference type="SAM" id="Phobius"/>
    </source>
</evidence>
<feature type="region of interest" description="Disordered" evidence="1">
    <location>
        <begin position="459"/>
        <end position="487"/>
    </location>
</feature>
<dbReference type="PROSITE" id="PS50132">
    <property type="entry name" value="RGS"/>
    <property type="match status" value="1"/>
</dbReference>
<feature type="transmembrane region" description="Helical" evidence="2">
    <location>
        <begin position="97"/>
        <end position="118"/>
    </location>
</feature>
<sequence>MGIGNGPSRQPATPEEAAEDAAWRQSIIFSTRKVYTGVSVVYLSFIVITATWFVWRTRTDSALAKRSVFLTMLGFFGNLLISTPFLLLQAMEFPCFLILWGLYLGVTLTVFSLSARAWRLRYLFRSHQAKLARMKSLEGGGKRNGEGATTREMSDEEKDLLEPWPEHIPARTRAMESQTLTINAGSTMGGSTLLSPGPNVSGRTIDGRAGSLWSAIAASRHGTSRGMLAVSHPGIPTLHIDGATERRSDDALASAAEAGHVSSPTTRQASPSLPKRSAPTATQMSLINMNPKPEEEPTKRLAYILFGILSLVVGYICVVTALSTQYKIRPVSYQCTMGTWEMMPVLVIMAGFFILGCPTLCWWLWRDNDTYGIRRDLIAFAISGTAVAVMYGLQQAMLPSGRNFGESPLRLYFGASNWPVLGVAVGHMTSIFLPLLASYDIHPLRPFSRLFRLYRAPSRESNTDSEGSNEKLEAKKQKAGKRRTARKGAAPSITWTLFASVLDDPECFEAFKDFAARDFADENPLFYQEYRRLMEKVRVAQAPSPGANRLLPGIAAGSSGESSANLPVPTDGASSLPAPLVHQSTMSRMSMTDKYPVFDFTVRRERTIKNRIITFLAHPFSRPLSNTSRAGSLFNFGSRSQPVLVPPPVAASAGGLLIPPSMRDEYRTFYKTFISPGSPCQVNLPARIVEDVAKQVGDDSKVLPLVSIFDEARNEVLDSMFEMFPRFVEAERDGVVKKFLKVAIKDAKRNSRRPTKDVVIV</sequence>